<accession>A0ABS3K7H4</accession>
<reference evidence="1 2" key="1">
    <citation type="submission" date="2020-09" db="EMBL/GenBank/DDBJ databases">
        <title>Roseomonas.</title>
        <authorList>
            <person name="Zhu W."/>
        </authorList>
    </citation>
    <scope>NUCLEOTIDE SEQUENCE [LARGE SCALE GENOMIC DNA]</scope>
    <source>
        <strain evidence="1 2">1311</strain>
    </source>
</reference>
<organism evidence="1 2">
    <name type="scientific">Roseomonas marmotae</name>
    <dbReference type="NCBI Taxonomy" id="2768161"/>
    <lineage>
        <taxon>Bacteria</taxon>
        <taxon>Pseudomonadati</taxon>
        <taxon>Pseudomonadota</taxon>
        <taxon>Alphaproteobacteria</taxon>
        <taxon>Acetobacterales</taxon>
        <taxon>Roseomonadaceae</taxon>
        <taxon>Roseomonas</taxon>
    </lineage>
</organism>
<dbReference type="Proteomes" id="UP001518990">
    <property type="component" value="Unassembled WGS sequence"/>
</dbReference>
<sequence length="201" mass="21095">MTAAIADVIDHLAGIAPDSPLDHIRRARPQTRENAQASYLALFAPAETTTVSLPERFAVACFVAGLHRQAEVQGFYAEGLRQAGAAPGLLAAIEAEIVAGQAEGPAGHFPAGPLSAEDSEPPRYRIPEGRRAALTPRLAAALEHAHLLVFHPRDAAPAALQALLDAGWTTPGIVTLSQLIAFLAFQLRVVLGLRALAAQNA</sequence>
<keyword evidence="2" id="KW-1185">Reference proteome</keyword>
<dbReference type="InterPro" id="IPR023982">
    <property type="entry name" value="CHP04029_CMD-like"/>
</dbReference>
<dbReference type="NCBIfam" id="TIGR04029">
    <property type="entry name" value="CMD_Avi_7170"/>
    <property type="match status" value="1"/>
</dbReference>
<evidence type="ECO:0000313" key="1">
    <source>
        <dbReference type="EMBL" id="MBO1073404.1"/>
    </source>
</evidence>
<dbReference type="SUPFAM" id="SSF69118">
    <property type="entry name" value="AhpD-like"/>
    <property type="match status" value="1"/>
</dbReference>
<dbReference type="RefSeq" id="WP_207445031.1">
    <property type="nucleotide sequence ID" value="NZ_CP061091.1"/>
</dbReference>
<dbReference type="InterPro" id="IPR029032">
    <property type="entry name" value="AhpD-like"/>
</dbReference>
<proteinExistence type="predicted"/>
<comment type="caution">
    <text evidence="1">The sequence shown here is derived from an EMBL/GenBank/DDBJ whole genome shotgun (WGS) entry which is preliminary data.</text>
</comment>
<gene>
    <name evidence="1" type="ORF">IAI60_02140</name>
</gene>
<dbReference type="EMBL" id="JACTNF010000002">
    <property type="protein sequence ID" value="MBO1073404.1"/>
    <property type="molecule type" value="Genomic_DNA"/>
</dbReference>
<name>A0ABS3K7H4_9PROT</name>
<protein>
    <submittedName>
        <fullName evidence="1">CMD domain protein</fullName>
    </submittedName>
</protein>
<dbReference type="Gene3D" id="1.20.1290.10">
    <property type="entry name" value="AhpD-like"/>
    <property type="match status" value="1"/>
</dbReference>
<evidence type="ECO:0000313" key="2">
    <source>
        <dbReference type="Proteomes" id="UP001518990"/>
    </source>
</evidence>